<proteinExistence type="inferred from homology"/>
<evidence type="ECO:0000256" key="1">
    <source>
        <dbReference type="ARBA" id="ARBA00008635"/>
    </source>
</evidence>
<comment type="similarity">
    <text evidence="1">Belongs to the DinB family.</text>
</comment>
<dbReference type="RefSeq" id="WP_283343970.1">
    <property type="nucleotide sequence ID" value="NZ_JASHIF010000004.1"/>
</dbReference>
<name>A0ABT6Y5Q3_9BACT</name>
<keyword evidence="2" id="KW-0479">Metal-binding</keyword>
<reference evidence="3 4" key="1">
    <citation type="submission" date="2023-05" db="EMBL/GenBank/DDBJ databases">
        <title>Novel species of genus Flectobacillus isolated from stream in China.</title>
        <authorList>
            <person name="Lu H."/>
        </authorList>
    </citation>
    <scope>NUCLEOTIDE SEQUENCE [LARGE SCALE GENOMIC DNA]</scope>
    <source>
        <strain evidence="3 4">KCTC 42575</strain>
    </source>
</reference>
<gene>
    <name evidence="3" type="ORF">QM524_06700</name>
</gene>
<evidence type="ECO:0000256" key="2">
    <source>
        <dbReference type="ARBA" id="ARBA00022723"/>
    </source>
</evidence>
<dbReference type="Gene3D" id="1.20.120.450">
    <property type="entry name" value="dinb family like domain"/>
    <property type="match status" value="1"/>
</dbReference>
<evidence type="ECO:0000313" key="4">
    <source>
        <dbReference type="Proteomes" id="UP001236507"/>
    </source>
</evidence>
<dbReference type="InterPro" id="IPR007837">
    <property type="entry name" value="DinB"/>
</dbReference>
<evidence type="ECO:0000313" key="3">
    <source>
        <dbReference type="EMBL" id="MDI9858889.1"/>
    </source>
</evidence>
<dbReference type="Pfam" id="PF05163">
    <property type="entry name" value="DinB"/>
    <property type="match status" value="1"/>
</dbReference>
<dbReference type="EMBL" id="JASHIF010000004">
    <property type="protein sequence ID" value="MDI9858889.1"/>
    <property type="molecule type" value="Genomic_DNA"/>
</dbReference>
<dbReference type="Proteomes" id="UP001236507">
    <property type="component" value="Unassembled WGS sequence"/>
</dbReference>
<dbReference type="SUPFAM" id="SSF109854">
    <property type="entry name" value="DinB/YfiT-like putative metalloenzymes"/>
    <property type="match status" value="1"/>
</dbReference>
<organism evidence="3 4">
    <name type="scientific">Flectobacillus roseus</name>
    <dbReference type="NCBI Taxonomy" id="502259"/>
    <lineage>
        <taxon>Bacteria</taxon>
        <taxon>Pseudomonadati</taxon>
        <taxon>Bacteroidota</taxon>
        <taxon>Cytophagia</taxon>
        <taxon>Cytophagales</taxon>
        <taxon>Flectobacillaceae</taxon>
        <taxon>Flectobacillus</taxon>
    </lineage>
</organism>
<dbReference type="InterPro" id="IPR034660">
    <property type="entry name" value="DinB/YfiT-like"/>
</dbReference>
<sequence length="186" mass="21671">MKVSRKKVLQSLVTGFVAVPSLSKANTNVDLSKYKEEFAEAWKSSKNYTLTIYNQMPEEKMEFKYTPESFSWRTQFVHCIVFTTAQLCGRLNIANPYEAKEKKQGYWKTLSKSELEQELIGFYDWVEKVVTETHTDKLLQLESYAGGQIPIWRLFYALENHIIHHRGQAICYLRLNGITPVGYIGW</sequence>
<protein>
    <submittedName>
        <fullName evidence="3">DinB family protein</fullName>
    </submittedName>
</protein>
<accession>A0ABT6Y5Q3</accession>
<comment type="caution">
    <text evidence="3">The sequence shown here is derived from an EMBL/GenBank/DDBJ whole genome shotgun (WGS) entry which is preliminary data.</text>
</comment>
<keyword evidence="4" id="KW-1185">Reference proteome</keyword>